<gene>
    <name evidence="1" type="ORF">DFR59_11480</name>
</gene>
<proteinExistence type="predicted"/>
<protein>
    <submittedName>
        <fullName evidence="1">Uncharacterized protein</fullName>
    </submittedName>
</protein>
<keyword evidence="2" id="KW-1185">Reference proteome</keyword>
<evidence type="ECO:0000313" key="1">
    <source>
        <dbReference type="EMBL" id="RDI39921.1"/>
    </source>
</evidence>
<comment type="caution">
    <text evidence="1">The sequence shown here is derived from an EMBL/GenBank/DDBJ whole genome shotgun (WGS) entry which is preliminary data.</text>
</comment>
<evidence type="ECO:0000313" key="2">
    <source>
        <dbReference type="Proteomes" id="UP000255326"/>
    </source>
</evidence>
<dbReference type="RefSeq" id="WP_114746687.1">
    <property type="nucleotide sequence ID" value="NZ_QQAY01000014.1"/>
</dbReference>
<sequence>MELLDNLKNRQILLEEYIPAKNITARLLFCESDRILEWIFSREGRYSKSYLIEHTENQMRSLGEQSLLEELKERELYHRIMEKIASAFYRERIPQRRRRGDFEIHLAVFEELEQSGFDEERLSRDEICFFNETMRDLKKIDEANVIHEGKRLWRDSRTIDDGKSSILQMMEKLHGCYPISMKMRKFSFAEAHQLFSHQKIRRMTGIGYKWLNWKVYSYWHDEYFYLFTSTKTNPSSIEEMYEKLAEKERKDFKIVFEQKLQEKPFQAVFTDDNQLLYFLDDMGVKA</sequence>
<dbReference type="Proteomes" id="UP000255326">
    <property type="component" value="Unassembled WGS sequence"/>
</dbReference>
<reference evidence="1 2" key="1">
    <citation type="submission" date="2018-07" db="EMBL/GenBank/DDBJ databases">
        <title>Genomic Encyclopedia of Type Strains, Phase IV (KMG-IV): sequencing the most valuable type-strain genomes for metagenomic binning, comparative biology and taxonomic classification.</title>
        <authorList>
            <person name="Goeker M."/>
        </authorList>
    </citation>
    <scope>NUCLEOTIDE SEQUENCE [LARGE SCALE GENOMIC DNA]</scope>
    <source>
        <strain evidence="1 2">DSM 25281</strain>
    </source>
</reference>
<dbReference type="OrthoDB" id="2927946at2"/>
<accession>A0A370G804</accession>
<dbReference type="EMBL" id="QQAY01000014">
    <property type="protein sequence ID" value="RDI39921.1"/>
    <property type="molecule type" value="Genomic_DNA"/>
</dbReference>
<dbReference type="AlphaFoldDB" id="A0A370G804"/>
<organism evidence="1 2">
    <name type="scientific">Falsibacillus pallidus</name>
    <dbReference type="NCBI Taxonomy" id="493781"/>
    <lineage>
        <taxon>Bacteria</taxon>
        <taxon>Bacillati</taxon>
        <taxon>Bacillota</taxon>
        <taxon>Bacilli</taxon>
        <taxon>Bacillales</taxon>
        <taxon>Bacillaceae</taxon>
        <taxon>Falsibacillus</taxon>
    </lineage>
</organism>
<name>A0A370G804_9BACI</name>